<accession>A0A7Z8Y4R1</accession>
<dbReference type="RefSeq" id="WP_154726344.1">
    <property type="nucleotide sequence ID" value="NZ_UXHF01000044.1"/>
</dbReference>
<keyword evidence="1" id="KW-0812">Transmembrane</keyword>
<organism evidence="2 3">
    <name type="scientific">Brevundimonas mediterranea</name>
    <dbReference type="NCBI Taxonomy" id="74329"/>
    <lineage>
        <taxon>Bacteria</taxon>
        <taxon>Pseudomonadati</taxon>
        <taxon>Pseudomonadota</taxon>
        <taxon>Alphaproteobacteria</taxon>
        <taxon>Caulobacterales</taxon>
        <taxon>Caulobacteraceae</taxon>
        <taxon>Brevundimonas</taxon>
    </lineage>
</organism>
<dbReference type="InterPro" id="IPR007047">
    <property type="entry name" value="Flp_Fap"/>
</dbReference>
<dbReference type="Pfam" id="PF04964">
    <property type="entry name" value="Flp_Fap"/>
    <property type="match status" value="1"/>
</dbReference>
<gene>
    <name evidence="2" type="ORF">BREV_BREV_02154</name>
</gene>
<dbReference type="AlphaFoldDB" id="A0A7Z8Y4R1"/>
<keyword evidence="3" id="KW-1185">Reference proteome</keyword>
<reference evidence="2 3" key="1">
    <citation type="submission" date="2018-11" db="EMBL/GenBank/DDBJ databases">
        <authorList>
            <person name="Peiro R."/>
            <person name="Begona"/>
            <person name="Cbmso G."/>
            <person name="Lopez M."/>
            <person name="Gonzalez S."/>
            <person name="Sacristan E."/>
            <person name="Castillo E."/>
        </authorList>
    </citation>
    <scope>NUCLEOTIDE SEQUENCE [LARGE SCALE GENOMIC DNA]</scope>
    <source>
        <strain evidence="2">Brev_genome</strain>
    </source>
</reference>
<name>A0A7Z8Y4R1_9CAUL</name>
<evidence type="ECO:0000256" key="1">
    <source>
        <dbReference type="SAM" id="Phobius"/>
    </source>
</evidence>
<comment type="caution">
    <text evidence="2">The sequence shown here is derived from an EMBL/GenBank/DDBJ whole genome shotgun (WGS) entry which is preliminary data.</text>
</comment>
<proteinExistence type="predicted"/>
<dbReference type="EMBL" id="UXHF01000044">
    <property type="protein sequence ID" value="VDC50665.1"/>
    <property type="molecule type" value="Genomic_DNA"/>
</dbReference>
<keyword evidence="1" id="KW-0472">Membrane</keyword>
<feature type="transmembrane region" description="Helical" evidence="1">
    <location>
        <begin position="20"/>
        <end position="40"/>
    </location>
</feature>
<evidence type="ECO:0000313" key="2">
    <source>
        <dbReference type="EMBL" id="VDC50665.1"/>
    </source>
</evidence>
<protein>
    <recommendedName>
        <fullName evidence="4">Flp family type IVb pilin</fullName>
    </recommendedName>
</protein>
<keyword evidence="1" id="KW-1133">Transmembrane helix</keyword>
<evidence type="ECO:0008006" key="4">
    <source>
        <dbReference type="Google" id="ProtNLM"/>
    </source>
</evidence>
<evidence type="ECO:0000313" key="3">
    <source>
        <dbReference type="Proteomes" id="UP000289220"/>
    </source>
</evidence>
<dbReference type="Proteomes" id="UP000289220">
    <property type="component" value="Unassembled WGS sequence"/>
</dbReference>
<sequence>MRRFTARFLNDDRGATAIEYGLICGLIFVAILGGLNALGASNGGLYNQTMQKITDALNR</sequence>